<sequence>MYILYEKYMVVRVLSNNILKSGEKMIGAVIITFNPNIGILKKNLHSIIQQVESVLVVDNGSNNFSEFADILNNYKIDIIHFEENLGIACALNAGMDYFRKKKFHWVLTLDQDSILPKQYVEKLSRLDEFHNNDTGILGASYQDISRRENISNVGVGVVDNPLLITSGGLTNVEAWQTVGGFDEQLFIDVVDHDFNQRLIENRYKVLQAKHIIFNHNLGSPVNRPLLQTVLLIKKDFSPADHSKFRQYYIYRNSIIFIKRYSTKPIWHIIILLTTLRILLLFQNPMGKIRVALHGIRDGINYSIKKDDFFQQYLDNKKIQKDS</sequence>
<dbReference type="OrthoDB" id="9771846at2"/>
<keyword evidence="3" id="KW-0328">Glycosyltransferase</keyword>
<evidence type="ECO:0000313" key="7">
    <source>
        <dbReference type="EMBL" id="TYC46661.1"/>
    </source>
</evidence>
<evidence type="ECO:0000256" key="4">
    <source>
        <dbReference type="ARBA" id="ARBA00022679"/>
    </source>
</evidence>
<proteinExistence type="inferred from homology"/>
<dbReference type="Pfam" id="PF00535">
    <property type="entry name" value="Glycos_transf_2"/>
    <property type="match status" value="1"/>
</dbReference>
<keyword evidence="5" id="KW-0812">Transmembrane</keyword>
<keyword evidence="8" id="KW-1185">Reference proteome</keyword>
<feature type="transmembrane region" description="Helical" evidence="5">
    <location>
        <begin position="264"/>
        <end position="281"/>
    </location>
</feature>
<protein>
    <submittedName>
        <fullName evidence="7">Glycosyltransferase</fullName>
    </submittedName>
</protein>
<dbReference type="PANTHER" id="PTHR43179:SF12">
    <property type="entry name" value="GALACTOFURANOSYLTRANSFERASE GLFT2"/>
    <property type="match status" value="1"/>
</dbReference>
<feature type="domain" description="Glycosyltransferase 2-like" evidence="6">
    <location>
        <begin position="29"/>
        <end position="133"/>
    </location>
</feature>
<dbReference type="GO" id="GO:0016757">
    <property type="term" value="F:glycosyltransferase activity"/>
    <property type="evidence" value="ECO:0007669"/>
    <property type="project" value="UniProtKB-KW"/>
</dbReference>
<organism evidence="7 8">
    <name type="scientific">Leuconostoc litchii</name>
    <dbReference type="NCBI Taxonomy" id="1981069"/>
    <lineage>
        <taxon>Bacteria</taxon>
        <taxon>Bacillati</taxon>
        <taxon>Bacillota</taxon>
        <taxon>Bacilli</taxon>
        <taxon>Lactobacillales</taxon>
        <taxon>Lactobacillaceae</taxon>
        <taxon>Leuconostoc</taxon>
    </lineage>
</organism>
<evidence type="ECO:0000259" key="6">
    <source>
        <dbReference type="Pfam" id="PF00535"/>
    </source>
</evidence>
<dbReference type="AlphaFoldDB" id="A0A6P2CNU0"/>
<dbReference type="EMBL" id="SDGY01000001">
    <property type="protein sequence ID" value="TYC46661.1"/>
    <property type="molecule type" value="Genomic_DNA"/>
</dbReference>
<dbReference type="Proteomes" id="UP000442244">
    <property type="component" value="Unassembled WGS sequence"/>
</dbReference>
<keyword evidence="5" id="KW-0472">Membrane</keyword>
<dbReference type="InterPro" id="IPR001173">
    <property type="entry name" value="Glyco_trans_2-like"/>
</dbReference>
<keyword evidence="5" id="KW-1133">Transmembrane helix</keyword>
<evidence type="ECO:0000256" key="3">
    <source>
        <dbReference type="ARBA" id="ARBA00022676"/>
    </source>
</evidence>
<comment type="pathway">
    <text evidence="1">Cell wall biogenesis; cell wall polysaccharide biosynthesis.</text>
</comment>
<comment type="similarity">
    <text evidence="2">Belongs to the glycosyltransferase 2 family.</text>
</comment>
<evidence type="ECO:0000256" key="5">
    <source>
        <dbReference type="SAM" id="Phobius"/>
    </source>
</evidence>
<dbReference type="SUPFAM" id="SSF53448">
    <property type="entry name" value="Nucleotide-diphospho-sugar transferases"/>
    <property type="match status" value="1"/>
</dbReference>
<dbReference type="PANTHER" id="PTHR43179">
    <property type="entry name" value="RHAMNOSYLTRANSFERASE WBBL"/>
    <property type="match status" value="1"/>
</dbReference>
<reference evidence="7 8" key="1">
    <citation type="submission" date="2019-01" db="EMBL/GenBank/DDBJ databases">
        <title>Leuconostoc litchii sp. nov., a novel lactic acid bacterium isolated from lychee.</title>
        <authorList>
            <person name="Wang L.-T."/>
        </authorList>
    </citation>
    <scope>NUCLEOTIDE SEQUENCE [LARGE SCALE GENOMIC DNA]</scope>
    <source>
        <strain evidence="7 8">MB7</strain>
    </source>
</reference>
<keyword evidence="4 7" id="KW-0808">Transferase</keyword>
<evidence type="ECO:0000256" key="1">
    <source>
        <dbReference type="ARBA" id="ARBA00004776"/>
    </source>
</evidence>
<evidence type="ECO:0000313" key="8">
    <source>
        <dbReference type="Proteomes" id="UP000442244"/>
    </source>
</evidence>
<evidence type="ECO:0000256" key="2">
    <source>
        <dbReference type="ARBA" id="ARBA00006739"/>
    </source>
</evidence>
<dbReference type="Gene3D" id="3.90.550.10">
    <property type="entry name" value="Spore Coat Polysaccharide Biosynthesis Protein SpsA, Chain A"/>
    <property type="match status" value="1"/>
</dbReference>
<dbReference type="InterPro" id="IPR029044">
    <property type="entry name" value="Nucleotide-diphossugar_trans"/>
</dbReference>
<gene>
    <name evidence="7" type="ORF">ESZ47_00555</name>
</gene>
<name>A0A6P2CNU0_9LACO</name>
<accession>A0A6P2CNU0</accession>
<comment type="caution">
    <text evidence="7">The sequence shown here is derived from an EMBL/GenBank/DDBJ whole genome shotgun (WGS) entry which is preliminary data.</text>
</comment>